<accession>A0A1G9PV02</accession>
<dbReference type="RefSeq" id="WP_175479464.1">
    <property type="nucleotide sequence ID" value="NZ_FNHE01000003.1"/>
</dbReference>
<reference evidence="2" key="1">
    <citation type="submission" date="2016-10" db="EMBL/GenBank/DDBJ databases">
        <authorList>
            <person name="Varghese N."/>
            <person name="Submissions S."/>
        </authorList>
    </citation>
    <scope>NUCLEOTIDE SEQUENCE [LARGE SCALE GENOMIC DNA]</scope>
    <source>
        <strain evidence="2">DSM 45419</strain>
    </source>
</reference>
<evidence type="ECO:0000313" key="1">
    <source>
        <dbReference type="EMBL" id="SDM01935.1"/>
    </source>
</evidence>
<keyword evidence="2" id="KW-1185">Reference proteome</keyword>
<proteinExistence type="predicted"/>
<dbReference type="Proteomes" id="UP000198680">
    <property type="component" value="Unassembled WGS sequence"/>
</dbReference>
<sequence>MPHASDGCTCWRAATETGESHTAAWLGMQERIVVVTRDGQRVTGRPVGPIWFRDEGAPEGEARLPGLDVELDDGAYFGIPLADVVSITPLVSPDPLKIVESVAHVLRNPLDVEDGMTGWTAIGGPHEVVQIEVKVRRVGCQATTPPPPHFQILAEDLPPR</sequence>
<protein>
    <submittedName>
        <fullName evidence="1">Uncharacterized protein</fullName>
    </submittedName>
</protein>
<dbReference type="EMBL" id="FNHE01000003">
    <property type="protein sequence ID" value="SDM01935.1"/>
    <property type="molecule type" value="Genomic_DNA"/>
</dbReference>
<dbReference type="AlphaFoldDB" id="A0A1G9PV02"/>
<evidence type="ECO:0000313" key="2">
    <source>
        <dbReference type="Proteomes" id="UP000198680"/>
    </source>
</evidence>
<gene>
    <name evidence="1" type="ORF">SAMN05660642_01352</name>
</gene>
<name>A0A1G9PV02_9ACTN</name>
<organism evidence="1 2">
    <name type="scientific">Geodermatophilus siccatus</name>
    <dbReference type="NCBI Taxonomy" id="1137991"/>
    <lineage>
        <taxon>Bacteria</taxon>
        <taxon>Bacillati</taxon>
        <taxon>Actinomycetota</taxon>
        <taxon>Actinomycetes</taxon>
        <taxon>Geodermatophilales</taxon>
        <taxon>Geodermatophilaceae</taxon>
        <taxon>Geodermatophilus</taxon>
    </lineage>
</organism>